<keyword evidence="8" id="KW-1185">Reference proteome</keyword>
<protein>
    <submittedName>
        <fullName evidence="7">Outer membrane immunogenic protein</fullName>
    </submittedName>
</protein>
<dbReference type="EMBL" id="FRBN01000016">
    <property type="protein sequence ID" value="SHL49036.1"/>
    <property type="molecule type" value="Genomic_DNA"/>
</dbReference>
<evidence type="ECO:0000256" key="5">
    <source>
        <dbReference type="SAM" id="SignalP"/>
    </source>
</evidence>
<dbReference type="Proteomes" id="UP000184191">
    <property type="component" value="Unassembled WGS sequence"/>
</dbReference>
<accession>A0A1M7B2B9</accession>
<evidence type="ECO:0000256" key="2">
    <source>
        <dbReference type="ARBA" id="ARBA00022729"/>
    </source>
</evidence>
<organism evidence="7 8">
    <name type="scientific">Roseovarius marisflavi</name>
    <dbReference type="NCBI Taxonomy" id="1054996"/>
    <lineage>
        <taxon>Bacteria</taxon>
        <taxon>Pseudomonadati</taxon>
        <taxon>Pseudomonadota</taxon>
        <taxon>Alphaproteobacteria</taxon>
        <taxon>Rhodobacterales</taxon>
        <taxon>Roseobacteraceae</taxon>
        <taxon>Roseovarius</taxon>
    </lineage>
</organism>
<dbReference type="AlphaFoldDB" id="A0A1M7B2B9"/>
<dbReference type="Pfam" id="PF13505">
    <property type="entry name" value="OMP_b-brl"/>
    <property type="match status" value="1"/>
</dbReference>
<dbReference type="PANTHER" id="PTHR34001">
    <property type="entry name" value="BLL7405 PROTEIN"/>
    <property type="match status" value="1"/>
</dbReference>
<keyword evidence="2 5" id="KW-0732">Signal</keyword>
<feature type="signal peptide" evidence="5">
    <location>
        <begin position="1"/>
        <end position="23"/>
    </location>
</feature>
<dbReference type="InterPro" id="IPR027385">
    <property type="entry name" value="Beta-barrel_OMP"/>
</dbReference>
<keyword evidence="3" id="KW-0472">Membrane</keyword>
<feature type="domain" description="Outer membrane protein beta-barrel" evidence="6">
    <location>
        <begin position="12"/>
        <end position="219"/>
    </location>
</feature>
<evidence type="ECO:0000256" key="1">
    <source>
        <dbReference type="ARBA" id="ARBA00004370"/>
    </source>
</evidence>
<evidence type="ECO:0000256" key="3">
    <source>
        <dbReference type="ARBA" id="ARBA00023136"/>
    </source>
</evidence>
<comment type="subcellular location">
    <subcellularLocation>
        <location evidence="1">Membrane</location>
    </subcellularLocation>
</comment>
<reference evidence="8" key="1">
    <citation type="submission" date="2016-11" db="EMBL/GenBank/DDBJ databases">
        <authorList>
            <person name="Varghese N."/>
            <person name="Submissions S."/>
        </authorList>
    </citation>
    <scope>NUCLEOTIDE SEQUENCE [LARGE SCALE GENOMIC DNA]</scope>
    <source>
        <strain evidence="8">DSM 29327</strain>
    </source>
</reference>
<dbReference type="GO" id="GO:0016020">
    <property type="term" value="C:membrane"/>
    <property type="evidence" value="ECO:0007669"/>
    <property type="project" value="UniProtKB-SubCell"/>
</dbReference>
<feature type="chain" id="PRO_5012297012" evidence="5">
    <location>
        <begin position="24"/>
        <end position="219"/>
    </location>
</feature>
<evidence type="ECO:0000256" key="4">
    <source>
        <dbReference type="ARBA" id="ARBA00038306"/>
    </source>
</evidence>
<evidence type="ECO:0000313" key="7">
    <source>
        <dbReference type="EMBL" id="SHL49036.1"/>
    </source>
</evidence>
<dbReference type="PANTHER" id="PTHR34001:SF3">
    <property type="entry name" value="BLL7405 PROTEIN"/>
    <property type="match status" value="1"/>
</dbReference>
<dbReference type="SUPFAM" id="SSF56925">
    <property type="entry name" value="OMPA-like"/>
    <property type="match status" value="1"/>
</dbReference>
<sequence length="219" mass="22984">MKLTPKQLVLSAFISAMPCLASAQVWDGFYGGLALGYTDLDAKHSYSNGAPSGNSSPDGALYGAFAGYAVQSGQMVYGAEVDFEGSEASGSYTNLTGATSAGRSELNWQGSVRAVVGYAGNLGPNPALFYATGGYAYGDFDFRGGPAATPTNGYSDKLDGWTIGAGIDTRIATNLSLRTEYRYTDYGKSRGTLAPAFPAVSMPVKVTQHAVRVGLRWDF</sequence>
<dbReference type="STRING" id="1054996.SAMN05444414_11615"/>
<gene>
    <name evidence="7" type="ORF">SAMN05444414_11615</name>
</gene>
<dbReference type="InterPro" id="IPR051692">
    <property type="entry name" value="OMP-like"/>
</dbReference>
<evidence type="ECO:0000313" key="8">
    <source>
        <dbReference type="Proteomes" id="UP000184191"/>
    </source>
</evidence>
<dbReference type="InterPro" id="IPR011250">
    <property type="entry name" value="OMP/PagP_B-barrel"/>
</dbReference>
<comment type="similarity">
    <text evidence="4">Belongs to the Omp25/RopB family.</text>
</comment>
<name>A0A1M7B2B9_9RHOB</name>
<proteinExistence type="inferred from homology"/>
<dbReference type="Gene3D" id="2.40.160.20">
    <property type="match status" value="1"/>
</dbReference>
<dbReference type="RefSeq" id="WP_073198824.1">
    <property type="nucleotide sequence ID" value="NZ_FRBN01000016.1"/>
</dbReference>
<evidence type="ECO:0000259" key="6">
    <source>
        <dbReference type="Pfam" id="PF13505"/>
    </source>
</evidence>
<dbReference type="OrthoDB" id="268975at2"/>